<accession>A0A952ALM8</accession>
<evidence type="ECO:0000313" key="4">
    <source>
        <dbReference type="EMBL" id="MBW7953621.1"/>
    </source>
</evidence>
<name>A0A952ALM8_9BACT</name>
<dbReference type="CDD" id="cd02972">
    <property type="entry name" value="DsbA_family"/>
    <property type="match status" value="1"/>
</dbReference>
<feature type="region of interest" description="Disordered" evidence="2">
    <location>
        <begin position="206"/>
        <end position="226"/>
    </location>
</feature>
<sequence>MKNLSTKTVLFASLIIGVLFLAGIVLAAGNQKDSGPAPTLPILLEEFSDFQCPACGAYFGLIEEVLDEYGSDIEFVYKHFPLRTIHPNAFAAAIASEAAREQGKFMEYAEELFANQRNLGDETYVAIAAKLELDIDKFESDRKSPDIIARVNADIADGNSRGVNATPTFYIEGKKVNFGTSDPALKLRELLDEQIRKAKEAVSYTDSITPTEVDQLGEEESVEDNQ</sequence>
<dbReference type="PANTHER" id="PTHR13887">
    <property type="entry name" value="GLUTATHIONE S-TRANSFERASE KAPPA"/>
    <property type="match status" value="1"/>
</dbReference>
<organism evidence="4 5">
    <name type="scientific">Candidatus Dojkabacteria bacterium</name>
    <dbReference type="NCBI Taxonomy" id="2099670"/>
    <lineage>
        <taxon>Bacteria</taxon>
        <taxon>Candidatus Dojkabacteria</taxon>
    </lineage>
</organism>
<dbReference type="AlphaFoldDB" id="A0A952ALM8"/>
<dbReference type="Gene3D" id="3.40.30.10">
    <property type="entry name" value="Glutaredoxin"/>
    <property type="match status" value="1"/>
</dbReference>
<evidence type="ECO:0000256" key="1">
    <source>
        <dbReference type="ARBA" id="ARBA00005791"/>
    </source>
</evidence>
<dbReference type="Proteomes" id="UP000781173">
    <property type="component" value="Unassembled WGS sequence"/>
</dbReference>
<dbReference type="EMBL" id="JACFOF010000004">
    <property type="protein sequence ID" value="MBW7953621.1"/>
    <property type="molecule type" value="Genomic_DNA"/>
</dbReference>
<feature type="compositionally biased region" description="Acidic residues" evidence="2">
    <location>
        <begin position="215"/>
        <end position="226"/>
    </location>
</feature>
<evidence type="ECO:0000256" key="2">
    <source>
        <dbReference type="SAM" id="MobiDB-lite"/>
    </source>
</evidence>
<comment type="similarity">
    <text evidence="1">Belongs to the thioredoxin family. DsbA subfamily.</text>
</comment>
<proteinExistence type="inferred from homology"/>
<protein>
    <submittedName>
        <fullName evidence="4">Thioredoxin domain-containing protein</fullName>
    </submittedName>
</protein>
<dbReference type="InterPro" id="IPR036249">
    <property type="entry name" value="Thioredoxin-like_sf"/>
</dbReference>
<dbReference type="InterPro" id="IPR012336">
    <property type="entry name" value="Thioredoxin-like_fold"/>
</dbReference>
<comment type="caution">
    <text evidence="4">The sequence shown here is derived from an EMBL/GenBank/DDBJ whole genome shotgun (WGS) entry which is preliminary data.</text>
</comment>
<gene>
    <name evidence="4" type="ORF">H3C67_02445</name>
</gene>
<evidence type="ECO:0000259" key="3">
    <source>
        <dbReference type="Pfam" id="PF13462"/>
    </source>
</evidence>
<dbReference type="Pfam" id="PF13462">
    <property type="entry name" value="Thioredoxin_4"/>
    <property type="match status" value="1"/>
</dbReference>
<reference evidence="4" key="1">
    <citation type="journal article" date="2022" name="ISME J.">
        <title>A general approach to explore prokaryotic protein glycosylation reveals the unique surface layer modulation of an anammox bacterium.</title>
        <authorList>
            <person name="Pabst M."/>
            <person name="Grouzdev D.S."/>
            <person name="Lawson C.E."/>
            <person name="Kleikamp H.B.C."/>
            <person name="de Ram C."/>
            <person name="Louwen R."/>
            <person name="Lin Y.M."/>
            <person name="Lucker S."/>
            <person name="van Loosdrecht M.C.M."/>
            <person name="Laureni M."/>
        </authorList>
    </citation>
    <scope>NUCLEOTIDE SEQUENCE</scope>
    <source>
        <strain evidence="4">BROCD043</strain>
    </source>
</reference>
<feature type="domain" description="Thioredoxin-like fold" evidence="3">
    <location>
        <begin position="44"/>
        <end position="177"/>
    </location>
</feature>
<dbReference type="SUPFAM" id="SSF52833">
    <property type="entry name" value="Thioredoxin-like"/>
    <property type="match status" value="1"/>
</dbReference>
<dbReference type="PANTHER" id="PTHR13887:SF55">
    <property type="entry name" value="SLR0313 PROTEIN"/>
    <property type="match status" value="1"/>
</dbReference>
<evidence type="ECO:0000313" key="5">
    <source>
        <dbReference type="Proteomes" id="UP000781173"/>
    </source>
</evidence>